<proteinExistence type="predicted"/>
<accession>B6HFF1</accession>
<organism evidence="1 2">
    <name type="scientific">Penicillium rubens (strain ATCC 28089 / DSM 1075 / NRRL 1951 / Wisconsin 54-1255)</name>
    <name type="common">Penicillium chrysogenum</name>
    <dbReference type="NCBI Taxonomy" id="500485"/>
    <lineage>
        <taxon>Eukaryota</taxon>
        <taxon>Fungi</taxon>
        <taxon>Dikarya</taxon>
        <taxon>Ascomycota</taxon>
        <taxon>Pezizomycotina</taxon>
        <taxon>Eurotiomycetes</taxon>
        <taxon>Eurotiomycetidae</taxon>
        <taxon>Eurotiales</taxon>
        <taxon>Aspergillaceae</taxon>
        <taxon>Penicillium</taxon>
        <taxon>Penicillium chrysogenum species complex</taxon>
    </lineage>
</organism>
<dbReference type="AlphaFoldDB" id="B6HFF1"/>
<dbReference type="HOGENOM" id="CLU_2097633_0_0_1"/>
<protein>
    <submittedName>
        <fullName evidence="1">Uncharacterized protein</fullName>
    </submittedName>
</protein>
<dbReference type="Proteomes" id="UP000000724">
    <property type="component" value="Contig Pc00c20"/>
</dbReference>
<name>B6HFF1_PENRW</name>
<keyword evidence="2" id="KW-1185">Reference proteome</keyword>
<reference evidence="1 2" key="1">
    <citation type="journal article" date="2008" name="Nat. Biotechnol.">
        <title>Genome sequencing and analysis of the filamentous fungus Penicillium chrysogenum.</title>
        <authorList>
            <person name="van den Berg M.A."/>
            <person name="Albang R."/>
            <person name="Albermann K."/>
            <person name="Badger J.H."/>
            <person name="Daran J.-M."/>
            <person name="Driessen A.J.M."/>
            <person name="Garcia-Estrada C."/>
            <person name="Fedorova N.D."/>
            <person name="Harris D.M."/>
            <person name="Heijne W.H.M."/>
            <person name="Joardar V.S."/>
            <person name="Kiel J.A.K.W."/>
            <person name="Kovalchuk A."/>
            <person name="Martin J.F."/>
            <person name="Nierman W.C."/>
            <person name="Nijland J.G."/>
            <person name="Pronk J.T."/>
            <person name="Roubos J.A."/>
            <person name="van der Klei I.J."/>
            <person name="van Peij N.N.M.E."/>
            <person name="Veenhuis M."/>
            <person name="von Doehren H."/>
            <person name="Wagner C."/>
            <person name="Wortman J.R."/>
            <person name="Bovenberg R.A.L."/>
        </authorList>
    </citation>
    <scope>NUCLEOTIDE SEQUENCE [LARGE SCALE GENOMIC DNA]</scope>
    <source>
        <strain evidence="2">ATCC 28089 / DSM 1075 / NRRL 1951 / Wisconsin 54-1255</strain>
    </source>
</reference>
<dbReference type="EMBL" id="AM920435">
    <property type="protein sequence ID" value="CAP85638.1"/>
    <property type="molecule type" value="Genomic_DNA"/>
</dbReference>
<evidence type="ECO:0000313" key="1">
    <source>
        <dbReference type="EMBL" id="CAP85638.1"/>
    </source>
</evidence>
<evidence type="ECO:0000313" key="2">
    <source>
        <dbReference type="Proteomes" id="UP000000724"/>
    </source>
</evidence>
<sequence>MRLTNDESEVDNKLGRRIKWEEEEEELKLQGRGRVEEGAMIGVGVPIRSESMRITPSQYHVGMSGDAVDFILLNGSCLCAGKELPRVLDVLGTIGLPQATACTWNSVLRTSPLIRD</sequence>
<dbReference type="VEuPathDB" id="FungiDB:PCH_Pc20g03090"/>
<gene>
    <name evidence="1" type="ORF">Pc20g03090</name>
    <name evidence="1" type="ORF">PCH_Pc20g03090</name>
</gene>